<evidence type="ECO:0000313" key="1">
    <source>
        <dbReference type="EMBL" id="KAJ1360643.1"/>
    </source>
</evidence>
<evidence type="ECO:0000313" key="2">
    <source>
        <dbReference type="Proteomes" id="UP001196413"/>
    </source>
</evidence>
<accession>A0AAD5QQB6</accession>
<dbReference type="Proteomes" id="UP001196413">
    <property type="component" value="Unassembled WGS sequence"/>
</dbReference>
<comment type="caution">
    <text evidence="1">The sequence shown here is derived from an EMBL/GenBank/DDBJ whole genome shotgun (WGS) entry which is preliminary data.</text>
</comment>
<keyword evidence="2" id="KW-1185">Reference proteome</keyword>
<gene>
    <name evidence="1" type="ORF">KIN20_019668</name>
</gene>
<organism evidence="1 2">
    <name type="scientific">Parelaphostrongylus tenuis</name>
    <name type="common">Meningeal worm</name>
    <dbReference type="NCBI Taxonomy" id="148309"/>
    <lineage>
        <taxon>Eukaryota</taxon>
        <taxon>Metazoa</taxon>
        <taxon>Ecdysozoa</taxon>
        <taxon>Nematoda</taxon>
        <taxon>Chromadorea</taxon>
        <taxon>Rhabditida</taxon>
        <taxon>Rhabditina</taxon>
        <taxon>Rhabditomorpha</taxon>
        <taxon>Strongyloidea</taxon>
        <taxon>Metastrongylidae</taxon>
        <taxon>Parelaphostrongylus</taxon>
    </lineage>
</organism>
<name>A0AAD5QQB6_PARTN</name>
<sequence length="80" mass="9082">MIVTPQKSAFVSQHACEVLFFSTTTSRRETAVETAFAGQRQSFRMETQEVEDRMRKAPINEFAEVLKPSSISLNHFTAEV</sequence>
<dbReference type="EMBL" id="JAHQIW010003923">
    <property type="protein sequence ID" value="KAJ1360643.1"/>
    <property type="molecule type" value="Genomic_DNA"/>
</dbReference>
<proteinExistence type="predicted"/>
<reference evidence="1" key="1">
    <citation type="submission" date="2021-06" db="EMBL/GenBank/DDBJ databases">
        <title>Parelaphostrongylus tenuis whole genome reference sequence.</title>
        <authorList>
            <person name="Garwood T.J."/>
            <person name="Larsen P.A."/>
            <person name="Fountain-Jones N.M."/>
            <person name="Garbe J.R."/>
            <person name="Macchietto M.G."/>
            <person name="Kania S.A."/>
            <person name="Gerhold R.W."/>
            <person name="Richards J.E."/>
            <person name="Wolf T.M."/>
        </authorList>
    </citation>
    <scope>NUCLEOTIDE SEQUENCE</scope>
    <source>
        <strain evidence="1">MNPRO001-30</strain>
        <tissue evidence="1">Meninges</tissue>
    </source>
</reference>
<protein>
    <submittedName>
        <fullName evidence="1">Uncharacterized protein</fullName>
    </submittedName>
</protein>
<dbReference type="AlphaFoldDB" id="A0AAD5QQB6"/>